<reference evidence="2" key="1">
    <citation type="submission" date="2020-07" db="EMBL/GenBank/DDBJ databases">
        <title>Genome sequence and genetic diversity analysis of an under-domesticated orphan crop, white fonio (Digitaria exilis).</title>
        <authorList>
            <person name="Bennetzen J.L."/>
            <person name="Chen S."/>
            <person name="Ma X."/>
            <person name="Wang X."/>
            <person name="Yssel A.E.J."/>
            <person name="Chaluvadi S.R."/>
            <person name="Johnson M."/>
            <person name="Gangashetty P."/>
            <person name="Hamidou F."/>
            <person name="Sanogo M.D."/>
            <person name="Zwaenepoel A."/>
            <person name="Wallace J."/>
            <person name="Van De Peer Y."/>
            <person name="Van Deynze A."/>
        </authorList>
    </citation>
    <scope>NUCLEOTIDE SEQUENCE</scope>
    <source>
        <tissue evidence="2">Leaves</tissue>
    </source>
</reference>
<feature type="region of interest" description="Disordered" evidence="1">
    <location>
        <begin position="38"/>
        <end position="106"/>
    </location>
</feature>
<protein>
    <submittedName>
        <fullName evidence="2">Uncharacterized protein</fullName>
    </submittedName>
</protein>
<comment type="caution">
    <text evidence="2">The sequence shown here is derived from an EMBL/GenBank/DDBJ whole genome shotgun (WGS) entry which is preliminary data.</text>
</comment>
<evidence type="ECO:0000313" key="2">
    <source>
        <dbReference type="EMBL" id="KAF8753106.1"/>
    </source>
</evidence>
<keyword evidence="3" id="KW-1185">Reference proteome</keyword>
<evidence type="ECO:0000313" key="3">
    <source>
        <dbReference type="Proteomes" id="UP000636709"/>
    </source>
</evidence>
<feature type="compositionally biased region" description="Low complexity" evidence="1">
    <location>
        <begin position="51"/>
        <end position="61"/>
    </location>
</feature>
<proteinExistence type="predicted"/>
<gene>
    <name evidence="2" type="ORF">HU200_011760</name>
</gene>
<feature type="compositionally biased region" description="Basic and acidic residues" evidence="1">
    <location>
        <begin position="39"/>
        <end position="50"/>
    </location>
</feature>
<dbReference type="EMBL" id="JACEFO010000910">
    <property type="protein sequence ID" value="KAF8753106.1"/>
    <property type="molecule type" value="Genomic_DNA"/>
</dbReference>
<evidence type="ECO:0000256" key="1">
    <source>
        <dbReference type="SAM" id="MobiDB-lite"/>
    </source>
</evidence>
<organism evidence="2 3">
    <name type="scientific">Digitaria exilis</name>
    <dbReference type="NCBI Taxonomy" id="1010633"/>
    <lineage>
        <taxon>Eukaryota</taxon>
        <taxon>Viridiplantae</taxon>
        <taxon>Streptophyta</taxon>
        <taxon>Embryophyta</taxon>
        <taxon>Tracheophyta</taxon>
        <taxon>Spermatophyta</taxon>
        <taxon>Magnoliopsida</taxon>
        <taxon>Liliopsida</taxon>
        <taxon>Poales</taxon>
        <taxon>Poaceae</taxon>
        <taxon>PACMAD clade</taxon>
        <taxon>Panicoideae</taxon>
        <taxon>Panicodae</taxon>
        <taxon>Paniceae</taxon>
        <taxon>Anthephorinae</taxon>
        <taxon>Digitaria</taxon>
    </lineage>
</organism>
<dbReference type="Proteomes" id="UP000636709">
    <property type="component" value="Unassembled WGS sequence"/>
</dbReference>
<accession>A0A835FFT4</accession>
<dbReference type="AlphaFoldDB" id="A0A835FFT4"/>
<name>A0A835FFT4_9POAL</name>
<sequence>MVKGPGGMDRILGLSLLGAGGHQGINVFDPGMSVGELESFARRGHADKGEGSNNEGSTGETRSSTLAHAVMRSNEKKSVAGRTTQVEAKAKGFGGQEIRVGGSTQRWMLRGRRSGLTCSA</sequence>